<accession>A0A9Q3D162</accession>
<dbReference type="PANTHER" id="PTHR15629:SF8">
    <property type="entry name" value="DUF500 DOMAIN PROTEIN (AFU_ORTHOLOGUE AFUA_5G07310)"/>
    <property type="match status" value="1"/>
</dbReference>
<feature type="region of interest" description="Disordered" evidence="1">
    <location>
        <begin position="410"/>
        <end position="497"/>
    </location>
</feature>
<dbReference type="EMBL" id="AVOT02012160">
    <property type="protein sequence ID" value="MBW0493635.1"/>
    <property type="molecule type" value="Genomic_DNA"/>
</dbReference>
<feature type="non-terminal residue" evidence="3">
    <location>
        <position position="1"/>
    </location>
</feature>
<feature type="compositionally biased region" description="Polar residues" evidence="1">
    <location>
        <begin position="358"/>
        <end position="368"/>
    </location>
</feature>
<evidence type="ECO:0000313" key="3">
    <source>
        <dbReference type="EMBL" id="MBW0493635.1"/>
    </source>
</evidence>
<evidence type="ECO:0000259" key="2">
    <source>
        <dbReference type="Pfam" id="PF04366"/>
    </source>
</evidence>
<dbReference type="Proteomes" id="UP000765509">
    <property type="component" value="Unassembled WGS sequence"/>
</dbReference>
<proteinExistence type="predicted"/>
<feature type="compositionally biased region" description="Polar residues" evidence="1">
    <location>
        <begin position="463"/>
        <end position="473"/>
    </location>
</feature>
<feature type="compositionally biased region" description="Polar residues" evidence="1">
    <location>
        <begin position="10"/>
        <end position="20"/>
    </location>
</feature>
<dbReference type="OrthoDB" id="10255128at2759"/>
<organism evidence="3 4">
    <name type="scientific">Austropuccinia psidii MF-1</name>
    <dbReference type="NCBI Taxonomy" id="1389203"/>
    <lineage>
        <taxon>Eukaryota</taxon>
        <taxon>Fungi</taxon>
        <taxon>Dikarya</taxon>
        <taxon>Basidiomycota</taxon>
        <taxon>Pucciniomycotina</taxon>
        <taxon>Pucciniomycetes</taxon>
        <taxon>Pucciniales</taxon>
        <taxon>Sphaerophragmiaceae</taxon>
        <taxon>Austropuccinia</taxon>
    </lineage>
</organism>
<evidence type="ECO:0000313" key="4">
    <source>
        <dbReference type="Proteomes" id="UP000765509"/>
    </source>
</evidence>
<dbReference type="InterPro" id="IPR051702">
    <property type="entry name" value="SH3_domain_YSC84-like"/>
</dbReference>
<feature type="compositionally biased region" description="Low complexity" evidence="1">
    <location>
        <begin position="522"/>
        <end position="535"/>
    </location>
</feature>
<evidence type="ECO:0000256" key="1">
    <source>
        <dbReference type="SAM" id="MobiDB-lite"/>
    </source>
</evidence>
<protein>
    <recommendedName>
        <fullName evidence="2">Ysc84 actin-binding domain-containing protein</fullName>
    </recommendedName>
</protein>
<keyword evidence="4" id="KW-1185">Reference proteome</keyword>
<feature type="compositionally biased region" description="Basic residues" evidence="1">
    <location>
        <begin position="426"/>
        <end position="437"/>
    </location>
</feature>
<reference evidence="3" key="1">
    <citation type="submission" date="2021-03" db="EMBL/GenBank/DDBJ databases">
        <title>Draft genome sequence of rust myrtle Austropuccinia psidii MF-1, a brazilian biotype.</title>
        <authorList>
            <person name="Quecine M.C."/>
            <person name="Pachon D.M.R."/>
            <person name="Bonatelli M.L."/>
            <person name="Correr F.H."/>
            <person name="Franceschini L.M."/>
            <person name="Leite T.F."/>
            <person name="Margarido G.R.A."/>
            <person name="Almeida C.A."/>
            <person name="Ferrarezi J.A."/>
            <person name="Labate C.A."/>
        </authorList>
    </citation>
    <scope>NUCLEOTIDE SEQUENCE</scope>
    <source>
        <strain evidence="3">MF-1</strain>
    </source>
</reference>
<feature type="domain" description="Ysc84 actin-binding" evidence="2">
    <location>
        <begin position="191"/>
        <end position="311"/>
    </location>
</feature>
<sequence>MSSPKPRPQTMYQLTPTSDQPHQFNHHQFTQAHVDGDLELRHQQDLKKSSHHDSKGQLANINLNWLWQKTSILSSWTKQINQSELELFRPASLDQECDKSARILYTFTQRGLDPTSPAHSPSKKSTPDRQIQFMTKKIPRHIIQQAEGLAIFTLFRSSSDSLHSSGSGIVIARDSPTTWGPPSAILTHATHLPFLAGVNVYDVVLVLRTHQALMAFAQSKLSIGSELLVVNGPAGDDVSFESTPEVNPVFLYSKSKGIYGGLQLDNTVITERNDENARFYGRKIKAEQLLRGGAVAMPRGASGLIAALDAAEGKPVDVEELPDQIDIAPSEQSDGVKSIGQSRQKLAQELDIQIEPTQSSFVELSSPSQRDKHRTLPPLTYRPEIVPPEFGNASEEEHLSVQTTAILQEAVPSIEPMTPPRPSLPPRRRALPPRHSPHASVDSQGGVKSSPTSSTSSTDRHISQLSTNATEVESITLVDGTVIPPSEKPPEPFQLHACPPSQVSISSAPVLIEAEQEIVQEVQESVSENPSEPSQLIASPSQ</sequence>
<dbReference type="Pfam" id="PF04366">
    <property type="entry name" value="Ysc84"/>
    <property type="match status" value="1"/>
</dbReference>
<comment type="caution">
    <text evidence="3">The sequence shown here is derived from an EMBL/GenBank/DDBJ whole genome shotgun (WGS) entry which is preliminary data.</text>
</comment>
<dbReference type="InterPro" id="IPR007461">
    <property type="entry name" value="Ysc84_actin-binding"/>
</dbReference>
<feature type="region of interest" description="Disordered" evidence="1">
    <location>
        <begin position="522"/>
        <end position="542"/>
    </location>
</feature>
<gene>
    <name evidence="3" type="ORF">O181_033350</name>
</gene>
<name>A0A9Q3D162_9BASI</name>
<feature type="region of interest" description="Disordered" evidence="1">
    <location>
        <begin position="1"/>
        <end position="20"/>
    </location>
</feature>
<dbReference type="AlphaFoldDB" id="A0A9Q3D162"/>
<dbReference type="PANTHER" id="PTHR15629">
    <property type="entry name" value="SH3YL1 PROTEIN"/>
    <property type="match status" value="1"/>
</dbReference>
<feature type="region of interest" description="Disordered" evidence="1">
    <location>
        <begin position="358"/>
        <end position="397"/>
    </location>
</feature>
<dbReference type="GO" id="GO:0035091">
    <property type="term" value="F:phosphatidylinositol binding"/>
    <property type="evidence" value="ECO:0007669"/>
    <property type="project" value="TreeGrafter"/>
</dbReference>